<comment type="caution">
    <text evidence="1">The sequence shown here is derived from an EMBL/GenBank/DDBJ whole genome shotgun (WGS) entry which is preliminary data.</text>
</comment>
<dbReference type="RefSeq" id="WP_345392846.1">
    <property type="nucleotide sequence ID" value="NZ_BAABLA010000013.1"/>
</dbReference>
<gene>
    <name evidence="1" type="ORF">ACFQGD_17905</name>
</gene>
<proteinExistence type="predicted"/>
<protein>
    <submittedName>
        <fullName evidence="1">Uncharacterized protein</fullName>
    </submittedName>
</protein>
<dbReference type="EMBL" id="JBHSXX010000001">
    <property type="protein sequence ID" value="MFC6869021.1"/>
    <property type="molecule type" value="Genomic_DNA"/>
</dbReference>
<accession>A0ABW2C154</accession>
<sequence length="116" mass="12293">MQAFTVNLASASGAGGETATVNLGYRRTFYAWCQITVIDSFSDFDRDNAAAIDIVRVDGALTPWRAAGGDHFGSPGDVSNVREGAMTGVGQRITFRLRAFHKADLAVLGVGMVLVP</sequence>
<reference evidence="2" key="1">
    <citation type="journal article" date="2019" name="Int. J. Syst. Evol. Microbiol.">
        <title>The Global Catalogue of Microorganisms (GCM) 10K type strain sequencing project: providing services to taxonomists for standard genome sequencing and annotation.</title>
        <authorList>
            <consortium name="The Broad Institute Genomics Platform"/>
            <consortium name="The Broad Institute Genome Sequencing Center for Infectious Disease"/>
            <person name="Wu L."/>
            <person name="Ma J."/>
        </authorList>
    </citation>
    <scope>NUCLEOTIDE SEQUENCE [LARGE SCALE GENOMIC DNA]</scope>
    <source>
        <strain evidence="2">KCTC 32255</strain>
    </source>
</reference>
<organism evidence="1 2">
    <name type="scientific">Haloechinothrix salitolerans</name>
    <dbReference type="NCBI Taxonomy" id="926830"/>
    <lineage>
        <taxon>Bacteria</taxon>
        <taxon>Bacillati</taxon>
        <taxon>Actinomycetota</taxon>
        <taxon>Actinomycetes</taxon>
        <taxon>Pseudonocardiales</taxon>
        <taxon>Pseudonocardiaceae</taxon>
        <taxon>Haloechinothrix</taxon>
    </lineage>
</organism>
<evidence type="ECO:0000313" key="1">
    <source>
        <dbReference type="EMBL" id="MFC6869021.1"/>
    </source>
</evidence>
<dbReference type="Proteomes" id="UP001596337">
    <property type="component" value="Unassembled WGS sequence"/>
</dbReference>
<keyword evidence="2" id="KW-1185">Reference proteome</keyword>
<name>A0ABW2C154_9PSEU</name>
<evidence type="ECO:0000313" key="2">
    <source>
        <dbReference type="Proteomes" id="UP001596337"/>
    </source>
</evidence>